<dbReference type="FunFam" id="2.60.40.10:FF:000008">
    <property type="entry name" value="roundabout homolog 2 isoform X2"/>
    <property type="match status" value="1"/>
</dbReference>
<evidence type="ECO:0000256" key="7">
    <source>
        <dbReference type="ARBA" id="ARBA00023136"/>
    </source>
</evidence>
<feature type="compositionally biased region" description="Pro residues" evidence="12">
    <location>
        <begin position="2054"/>
        <end position="2070"/>
    </location>
</feature>
<feature type="domain" description="Fibronectin type-III" evidence="15">
    <location>
        <begin position="1854"/>
        <end position="1953"/>
    </location>
</feature>
<gene>
    <name evidence="16" type="ORF">CEUTPL_LOCUS1584</name>
</gene>
<dbReference type="PROSITE" id="PS50835">
    <property type="entry name" value="IG_LIKE"/>
    <property type="match status" value="5"/>
</dbReference>
<dbReference type="FunFam" id="2.60.40.10:FF:000209">
    <property type="entry name" value="Sidekick cell adhesion molecule 2"/>
    <property type="match status" value="1"/>
</dbReference>
<dbReference type="Pfam" id="PF07679">
    <property type="entry name" value="I-set"/>
    <property type="match status" value="3"/>
</dbReference>
<feature type="domain" description="Fibronectin type-III" evidence="15">
    <location>
        <begin position="947"/>
        <end position="1041"/>
    </location>
</feature>
<keyword evidence="5" id="KW-0130">Cell adhesion</keyword>
<feature type="domain" description="Fibronectin type-III" evidence="15">
    <location>
        <begin position="1652"/>
        <end position="1755"/>
    </location>
</feature>
<evidence type="ECO:0000256" key="9">
    <source>
        <dbReference type="ARBA" id="ARBA00023180"/>
    </source>
</evidence>
<feature type="domain" description="Fibronectin type-III" evidence="15">
    <location>
        <begin position="1145"/>
        <end position="1240"/>
    </location>
</feature>
<evidence type="ECO:0008006" key="18">
    <source>
        <dbReference type="Google" id="ProtNLM"/>
    </source>
</evidence>
<evidence type="ECO:0000256" key="2">
    <source>
        <dbReference type="ARBA" id="ARBA00022692"/>
    </source>
</evidence>
<dbReference type="InterPro" id="IPR003961">
    <property type="entry name" value="FN3_dom"/>
</dbReference>
<keyword evidence="3" id="KW-0732">Signal</keyword>
<evidence type="ECO:0000256" key="13">
    <source>
        <dbReference type="SAM" id="Phobius"/>
    </source>
</evidence>
<dbReference type="SMART" id="SM00409">
    <property type="entry name" value="IG"/>
    <property type="match status" value="6"/>
</dbReference>
<evidence type="ECO:0000256" key="8">
    <source>
        <dbReference type="ARBA" id="ARBA00023157"/>
    </source>
</evidence>
<feature type="transmembrane region" description="Helical" evidence="13">
    <location>
        <begin position="28"/>
        <end position="46"/>
    </location>
</feature>
<dbReference type="InterPro" id="IPR013783">
    <property type="entry name" value="Ig-like_fold"/>
</dbReference>
<keyword evidence="4" id="KW-0677">Repeat</keyword>
<feature type="region of interest" description="Disordered" evidence="12">
    <location>
        <begin position="2135"/>
        <end position="2156"/>
    </location>
</feature>
<dbReference type="CDD" id="cd00063">
    <property type="entry name" value="FN3"/>
    <property type="match status" value="13"/>
</dbReference>
<dbReference type="PANTHER" id="PTHR44170">
    <property type="entry name" value="PROTEIN SIDEKICK"/>
    <property type="match status" value="1"/>
</dbReference>
<dbReference type="GO" id="GO:0009653">
    <property type="term" value="P:anatomical structure morphogenesis"/>
    <property type="evidence" value="ECO:0007669"/>
    <property type="project" value="UniProtKB-ARBA"/>
</dbReference>
<dbReference type="EMBL" id="OU892277">
    <property type="protein sequence ID" value="CAH1122525.1"/>
    <property type="molecule type" value="Genomic_DNA"/>
</dbReference>
<sequence length="2185" mass="243531">MVDDGCKQGKKHRLINMEEKERKSLGKLCNFMFGIVLLSLMFQTTLADNLLQAPRFTTFSSSSIIRLGTTKIVQCQAFGNPPPQFQWIKDGVAITEFSTDPFYKIISARHKDGGNYRCIASNKIGSILSEEVKIVVAYMGVFNDKTERTMSVTEGSAAILNLPEIESVPLPDVTWQTDEGVLPYALKYAKSKANQLIILSTDKTDQVLYRARAINTQEGKEENSPFTRLTVEDSPGIEEIAPEIIVPPEDLEIVKGSPEATLDCIANGKPLHELETLWFKDGIPIENAGIAYSVNDIWNRSLALVGINTTHSGVYECNINLRSGGFPTVKASAQVTVLEKPRFLSNAKPETLAEYGSQLNLPCDVIGIPKPNITWYKNSEELDLNDKRYVVEKDNSLLIKKLSIDDDAMFQCFARNKAGESSSTTWLRVKTTQPVMEFGPKNLTVLDGNDATLTCRAAGAPMPNVTWIFNGQEEVITSSRVQILETGDLLIAAVQEQDAGHYTCVRTNEAGEVRGSAHLSVLVRTQIVQPPVDTRVLLGHTATLQCKISSDPAVPYKLDWFRDKQMINPRGSQRINILEDGMLEIQAVRASDVGHYTCSVRSPGGNETRSAKLSVIELPFAPTNVKAERTDDGGQRAVNVSWTPGFDGNSPIKQYIVQKREVPEFVPPITGPIPDPLLNWVTELSNVSGDQRWALLTNLKAAASYQFRVSAVNSVGEGSPSEPSNQVMLPQEAPSGPPVGFVGSARSSSEIITQWQPPLEEHRNGIILGYIIRYRLYGYNDSPWTIRNITNEAQRNYLITDLITWKDYVVQIAAYNNKGVGVFTDGAKIKTKEGVPEAPPIIQKVEALNSTAVEIWWIPPDPQKINGINQGYKIQAWRWHSTRGHLEASMMTVHPNLLDPYAEQTALMTHLEKFTEYNITVLCFTDPGDGEISDYVYIKTMEDVPDEVSSLQFDDISDRAVKVLWLPPKKINGILTGYQIQYQVKDMPETQKVRNLSADTLGEKITELQATTHYRFEVTAWTAVGHGPPKVAIIQSGVEPVLPHPPSKLALSNIEAFSVVLQFTPGFDGNSSIAKWTVQAQTTRNATWFTVYEISDPDATTITVTGLVPFTLYRLRLIANNVVGSSSPSEATKEFQTIQAPPAHPPKNVTVRAMSATELRVRWIPLQQIEWFGNPRGYNITYKEVRTGYTFSATIEDHTANSHVIIGLEEYALYEIRMQACNDVGCSSAGPKALERTRESVPSFGPLNVMANATSSTTVVVKWGDVPKEHQNGLIEGFKVYYATDTKSSVDYKVIPNNSTFTTTLTELRKYVVYHVQVLAYTRLGDGDPSKPAISVRTFEDVPGAPSNVSFPDVSFTSARIIWDVPEEPNGEILAYKVTYHINNINTNNKYSKEFPPSGRTFRFTQLEPEKYYMFSITAQTRLGWGKTAHALVYTTNNREPPQPPSVPQISRSQIQSRAITFNWTPGRDGFAPLRYYTVQKMESNGPWQSLSERVDPQLTSYTVTNLKPYTTYRFRIQATNDIGPSRFSPESIEVRTYPAAPSKPVSGLKVVPITTNSVEVFWIPIDEQYWSGDTKTGGYRVEFQPVPDYYAPLQATPKEEVMGINASKMVLTELLQDKNYEIIVLPFNIQGEGPANPPVTVYVGEAVPTGEPRTLQGEPVSSTEVRLRWKPPQQHMQNGELLGYKIFYTVINSPQELEEGKRWEEEIEVVAASSTAHSLVFLDKYTEYKIQILAFNPAGDGPRSQPIVVKTLQGLPSAPVNLRFTEITMNSLIVMWDPPKKPNGDIIGYIVTYETTEENDRFSKQVKQKVSTNYLQVRSLEEEITYTFTVKAQTIGYGPPVSNNVTTGPQEGSPGSPKELTVVRQLTSIDFHWLNGPTGKGPILGYYLESQRKDDTRWQTVTKTNNGPLEEFTISYQSLLPSTAYIFRTIPYNKFGISCPATSKDYILTPSKLYMEYGYLQNSQFYRQTWFMVALAAISIIIIIMVIAVLCVKSKSYKYKQEAQKTLEESMAMSMGDHQDLPLDYYRSKSNNGTISAMGTLGKRTGQRKQPQNQPPPILGKSPPRPSPASVPYNSDEESLKGYDENPDDSSVTEKPSEMSSSEQGSESENESVRSDPHSFVNHYANVNDTLRQSWKRQKPVKNYSSYTDSEPEGSAVVSLNGGQIILNNMARSRAPLPGFSSFV</sequence>
<dbReference type="SMART" id="SM00060">
    <property type="entry name" value="FN3"/>
    <property type="match status" value="13"/>
</dbReference>
<dbReference type="FunFam" id="2.60.40.10:FF:001849">
    <property type="entry name" value="Sidekick, isoform B"/>
    <property type="match status" value="1"/>
</dbReference>
<evidence type="ECO:0000259" key="15">
    <source>
        <dbReference type="PROSITE" id="PS50853"/>
    </source>
</evidence>
<comment type="similarity">
    <text evidence="11">Belongs to the sidekick family.</text>
</comment>
<dbReference type="GO" id="GO:0007399">
    <property type="term" value="P:nervous system development"/>
    <property type="evidence" value="ECO:0007669"/>
    <property type="project" value="UniProtKB-ARBA"/>
</dbReference>
<evidence type="ECO:0000256" key="4">
    <source>
        <dbReference type="ARBA" id="ARBA00022737"/>
    </source>
</evidence>
<feature type="domain" description="Ig-like" evidence="14">
    <location>
        <begin position="434"/>
        <end position="520"/>
    </location>
</feature>
<dbReference type="FunFam" id="2.60.40.10:FF:001715">
    <property type="entry name" value="Sidekick, isoform B"/>
    <property type="match status" value="1"/>
</dbReference>
<feature type="domain" description="Fibronectin type-III" evidence="15">
    <location>
        <begin position="1245"/>
        <end position="1341"/>
    </location>
</feature>
<comment type="subcellular location">
    <subcellularLocation>
        <location evidence="1">Membrane</location>
        <topology evidence="1">Single-pass type I membrane protein</topology>
    </subcellularLocation>
</comment>
<feature type="transmembrane region" description="Helical" evidence="13">
    <location>
        <begin position="1971"/>
        <end position="1993"/>
    </location>
</feature>
<organism evidence="16 17">
    <name type="scientific">Ceutorhynchus assimilis</name>
    <name type="common">cabbage seed weevil</name>
    <dbReference type="NCBI Taxonomy" id="467358"/>
    <lineage>
        <taxon>Eukaryota</taxon>
        <taxon>Metazoa</taxon>
        <taxon>Ecdysozoa</taxon>
        <taxon>Arthropoda</taxon>
        <taxon>Hexapoda</taxon>
        <taxon>Insecta</taxon>
        <taxon>Pterygota</taxon>
        <taxon>Neoptera</taxon>
        <taxon>Endopterygota</taxon>
        <taxon>Coleoptera</taxon>
        <taxon>Polyphaga</taxon>
        <taxon>Cucujiformia</taxon>
        <taxon>Curculionidae</taxon>
        <taxon>Ceutorhynchinae</taxon>
        <taxon>Ceutorhynchus</taxon>
    </lineage>
</organism>
<dbReference type="FunFam" id="2.60.40.10:FF:000158">
    <property type="entry name" value="Sidekick cell adhesion molecule 2"/>
    <property type="match status" value="1"/>
</dbReference>
<dbReference type="FunFam" id="2.60.40.10:FF:000028">
    <property type="entry name" value="Neuronal cell adhesion molecule"/>
    <property type="match status" value="2"/>
</dbReference>
<feature type="domain" description="Fibronectin type-III" evidence="15">
    <location>
        <begin position="1759"/>
        <end position="1852"/>
    </location>
</feature>
<feature type="region of interest" description="Disordered" evidence="12">
    <location>
        <begin position="2035"/>
        <end position="2118"/>
    </location>
</feature>
<feature type="domain" description="Fibronectin type-III" evidence="15">
    <location>
        <begin position="1345"/>
        <end position="1439"/>
    </location>
</feature>
<feature type="domain" description="Ig-like" evidence="14">
    <location>
        <begin position="242"/>
        <end position="336"/>
    </location>
</feature>
<dbReference type="PROSITE" id="PS50853">
    <property type="entry name" value="FN3"/>
    <property type="match status" value="13"/>
</dbReference>
<name>A0A9P0DC45_9CUCU</name>
<keyword evidence="8" id="KW-1015">Disulfide bond</keyword>
<keyword evidence="17" id="KW-1185">Reference proteome</keyword>
<dbReference type="Pfam" id="PF00041">
    <property type="entry name" value="fn3"/>
    <property type="match status" value="12"/>
</dbReference>
<evidence type="ECO:0000259" key="14">
    <source>
        <dbReference type="PROSITE" id="PS50835"/>
    </source>
</evidence>
<reference evidence="16" key="1">
    <citation type="submission" date="2022-01" db="EMBL/GenBank/DDBJ databases">
        <authorList>
            <person name="King R."/>
        </authorList>
    </citation>
    <scope>NUCLEOTIDE SEQUENCE</scope>
</reference>
<dbReference type="PANTHER" id="PTHR44170:SF6">
    <property type="entry name" value="CONTACTIN"/>
    <property type="match status" value="1"/>
</dbReference>
<dbReference type="Gene3D" id="2.60.40.10">
    <property type="entry name" value="Immunoglobulins"/>
    <property type="match status" value="19"/>
</dbReference>
<dbReference type="InterPro" id="IPR036116">
    <property type="entry name" value="FN3_sf"/>
</dbReference>
<feature type="domain" description="Fibronectin type-III" evidence="15">
    <location>
        <begin position="1444"/>
        <end position="1540"/>
    </location>
</feature>
<dbReference type="SUPFAM" id="SSF49265">
    <property type="entry name" value="Fibronectin type III"/>
    <property type="match status" value="7"/>
</dbReference>
<keyword evidence="7 13" id="KW-0472">Membrane</keyword>
<keyword evidence="2 13" id="KW-0812">Transmembrane</keyword>
<evidence type="ECO:0000313" key="16">
    <source>
        <dbReference type="EMBL" id="CAH1122525.1"/>
    </source>
</evidence>
<dbReference type="PRINTS" id="PR00014">
    <property type="entry name" value="FNTYPEIII"/>
</dbReference>
<dbReference type="InterPro" id="IPR003598">
    <property type="entry name" value="Ig_sub2"/>
</dbReference>
<dbReference type="Proteomes" id="UP001152799">
    <property type="component" value="Chromosome 1"/>
</dbReference>
<feature type="domain" description="Fibronectin type-III" evidence="15">
    <location>
        <begin position="838"/>
        <end position="943"/>
    </location>
</feature>
<evidence type="ECO:0000256" key="6">
    <source>
        <dbReference type="ARBA" id="ARBA00022989"/>
    </source>
</evidence>
<feature type="domain" description="Fibronectin type-III" evidence="15">
    <location>
        <begin position="1045"/>
        <end position="1140"/>
    </location>
</feature>
<dbReference type="InterPro" id="IPR007110">
    <property type="entry name" value="Ig-like_dom"/>
</dbReference>
<accession>A0A9P0DC45</accession>
<keyword evidence="6 13" id="KW-1133">Transmembrane helix</keyword>
<dbReference type="GO" id="GO:0098609">
    <property type="term" value="P:cell-cell adhesion"/>
    <property type="evidence" value="ECO:0007669"/>
    <property type="project" value="TreeGrafter"/>
</dbReference>
<dbReference type="InterPro" id="IPR003599">
    <property type="entry name" value="Ig_sub"/>
</dbReference>
<feature type="domain" description="Ig-like" evidence="14">
    <location>
        <begin position="54"/>
        <end position="135"/>
    </location>
</feature>
<feature type="domain" description="Ig-like" evidence="14">
    <location>
        <begin position="525"/>
        <end position="614"/>
    </location>
</feature>
<proteinExistence type="inferred from homology"/>
<feature type="domain" description="Fibronectin type-III" evidence="15">
    <location>
        <begin position="737"/>
        <end position="834"/>
    </location>
</feature>
<keyword evidence="10" id="KW-0393">Immunoglobulin domain</keyword>
<evidence type="ECO:0000256" key="12">
    <source>
        <dbReference type="SAM" id="MobiDB-lite"/>
    </source>
</evidence>
<feature type="domain" description="Fibronectin type-III" evidence="15">
    <location>
        <begin position="621"/>
        <end position="732"/>
    </location>
</feature>
<dbReference type="FunFam" id="2.60.40.10:FF:001722">
    <property type="entry name" value="Sidekick, isoform B"/>
    <property type="match status" value="1"/>
</dbReference>
<dbReference type="FunFam" id="2.60.40.10:FF:002352">
    <property type="entry name" value="Blast:Protein sidekick"/>
    <property type="match status" value="1"/>
</dbReference>
<evidence type="ECO:0000256" key="11">
    <source>
        <dbReference type="ARBA" id="ARBA00061621"/>
    </source>
</evidence>
<dbReference type="GO" id="GO:0030154">
    <property type="term" value="P:cell differentiation"/>
    <property type="evidence" value="ECO:0007669"/>
    <property type="project" value="UniProtKB-ARBA"/>
</dbReference>
<evidence type="ECO:0000256" key="5">
    <source>
        <dbReference type="ARBA" id="ARBA00022889"/>
    </source>
</evidence>
<dbReference type="FunFam" id="2.60.40.10:FF:000236">
    <property type="entry name" value="Sidekick cell adhesion molecule 2"/>
    <property type="match status" value="1"/>
</dbReference>
<feature type="domain" description="Fibronectin type-III" evidence="15">
    <location>
        <begin position="1545"/>
        <end position="1647"/>
    </location>
</feature>
<evidence type="ECO:0000256" key="10">
    <source>
        <dbReference type="ARBA" id="ARBA00023319"/>
    </source>
</evidence>
<dbReference type="Pfam" id="PF13927">
    <property type="entry name" value="Ig_3"/>
    <property type="match status" value="1"/>
</dbReference>
<dbReference type="OrthoDB" id="8923679at2759"/>
<dbReference type="SMART" id="SM00408">
    <property type="entry name" value="IGc2"/>
    <property type="match status" value="5"/>
</dbReference>
<protein>
    <recommendedName>
        <fullName evidence="18">Protein sidekick</fullName>
    </recommendedName>
</protein>
<keyword evidence="9" id="KW-0325">Glycoprotein</keyword>
<evidence type="ECO:0000313" key="17">
    <source>
        <dbReference type="Proteomes" id="UP001152799"/>
    </source>
</evidence>
<dbReference type="InterPro" id="IPR036179">
    <property type="entry name" value="Ig-like_dom_sf"/>
</dbReference>
<evidence type="ECO:0000256" key="1">
    <source>
        <dbReference type="ARBA" id="ARBA00004479"/>
    </source>
</evidence>
<evidence type="ECO:0000256" key="3">
    <source>
        <dbReference type="ARBA" id="ARBA00022729"/>
    </source>
</evidence>
<dbReference type="InterPro" id="IPR013098">
    <property type="entry name" value="Ig_I-set"/>
</dbReference>
<dbReference type="GO" id="GO:0016020">
    <property type="term" value="C:membrane"/>
    <property type="evidence" value="ECO:0007669"/>
    <property type="project" value="UniProtKB-SubCell"/>
</dbReference>
<feature type="compositionally biased region" description="Low complexity" evidence="12">
    <location>
        <begin position="2099"/>
        <end position="2108"/>
    </location>
</feature>
<dbReference type="SUPFAM" id="SSF48726">
    <property type="entry name" value="Immunoglobulin"/>
    <property type="match status" value="6"/>
</dbReference>
<dbReference type="FunFam" id="2.60.40.10:FF:001362">
    <property type="entry name" value="Sidekick, isoform B"/>
    <property type="match status" value="1"/>
</dbReference>
<feature type="domain" description="Ig-like" evidence="14">
    <location>
        <begin position="341"/>
        <end position="425"/>
    </location>
</feature>